<reference evidence="2" key="1">
    <citation type="journal article" date="2019" name="Int. J. Syst. Evol. Microbiol.">
        <title>The Global Catalogue of Microorganisms (GCM) 10K type strain sequencing project: providing services to taxonomists for standard genome sequencing and annotation.</title>
        <authorList>
            <consortium name="The Broad Institute Genomics Platform"/>
            <consortium name="The Broad Institute Genome Sequencing Center for Infectious Disease"/>
            <person name="Wu L."/>
            <person name="Ma J."/>
        </authorList>
    </citation>
    <scope>NUCLEOTIDE SEQUENCE [LARGE SCALE GENOMIC DNA]</scope>
    <source>
        <strain evidence="2">PCU 266</strain>
    </source>
</reference>
<dbReference type="EMBL" id="JBHSKP010000013">
    <property type="protein sequence ID" value="MFC5154162.1"/>
    <property type="molecule type" value="Genomic_DNA"/>
</dbReference>
<proteinExistence type="predicted"/>
<comment type="caution">
    <text evidence="1">The sequence shown here is derived from an EMBL/GenBank/DDBJ whole genome shotgun (WGS) entry which is preliminary data.</text>
</comment>
<accession>A0ABW0AKR8</accession>
<protein>
    <submittedName>
        <fullName evidence="1">Uncharacterized protein</fullName>
    </submittedName>
</protein>
<evidence type="ECO:0000313" key="1">
    <source>
        <dbReference type="EMBL" id="MFC5154162.1"/>
    </source>
</evidence>
<name>A0ABW0AKR8_9ACTN</name>
<organism evidence="1 2">
    <name type="scientific">Streptomyces amakusaensis</name>
    <dbReference type="NCBI Taxonomy" id="67271"/>
    <lineage>
        <taxon>Bacteria</taxon>
        <taxon>Bacillati</taxon>
        <taxon>Actinomycetota</taxon>
        <taxon>Actinomycetes</taxon>
        <taxon>Kitasatosporales</taxon>
        <taxon>Streptomycetaceae</taxon>
        <taxon>Streptomyces</taxon>
    </lineage>
</organism>
<dbReference type="Proteomes" id="UP001596160">
    <property type="component" value="Unassembled WGS sequence"/>
</dbReference>
<sequence>MADDEPLARDEDTLAALCRDLAAHTRALPRALKAERAFTAEAEAASDRARRFLRRAGEETGFGAVISMLMAAESVRELAALVTPTLASRPVNPLLGMPGGAR</sequence>
<evidence type="ECO:0000313" key="2">
    <source>
        <dbReference type="Proteomes" id="UP001596160"/>
    </source>
</evidence>
<dbReference type="RefSeq" id="WP_344480098.1">
    <property type="nucleotide sequence ID" value="NZ_BAAASB010000014.1"/>
</dbReference>
<keyword evidence="2" id="KW-1185">Reference proteome</keyword>
<gene>
    <name evidence="1" type="ORF">ACFPRH_20720</name>
</gene>